<organism evidence="2 3">
    <name type="scientific">Candidatus Methylospira mobilis</name>
    <dbReference type="NCBI Taxonomy" id="1808979"/>
    <lineage>
        <taxon>Bacteria</taxon>
        <taxon>Pseudomonadati</taxon>
        <taxon>Pseudomonadota</taxon>
        <taxon>Gammaproteobacteria</taxon>
        <taxon>Methylococcales</taxon>
        <taxon>Methylococcaceae</taxon>
        <taxon>Candidatus Methylospira</taxon>
    </lineage>
</organism>
<dbReference type="InParanoid" id="A0A5Q0BMG2"/>
<proteinExistence type="predicted"/>
<dbReference type="OrthoDB" id="5297990at2"/>
<evidence type="ECO:0000259" key="1">
    <source>
        <dbReference type="PROSITE" id="PS50801"/>
    </source>
</evidence>
<dbReference type="InterPro" id="IPR036513">
    <property type="entry name" value="STAS_dom_sf"/>
</dbReference>
<dbReference type="SUPFAM" id="SSF52091">
    <property type="entry name" value="SpoIIaa-like"/>
    <property type="match status" value="1"/>
</dbReference>
<dbReference type="EMBL" id="CP044205">
    <property type="protein sequence ID" value="QFY43308.1"/>
    <property type="molecule type" value="Genomic_DNA"/>
</dbReference>
<dbReference type="InterPro" id="IPR002645">
    <property type="entry name" value="STAS_dom"/>
</dbReference>
<dbReference type="Gene3D" id="3.30.750.24">
    <property type="entry name" value="STAS domain"/>
    <property type="match status" value="1"/>
</dbReference>
<dbReference type="Proteomes" id="UP000325755">
    <property type="component" value="Chromosome"/>
</dbReference>
<dbReference type="KEGG" id="mmob:F6R98_12355"/>
<reference evidence="2 3" key="1">
    <citation type="submission" date="2019-09" db="EMBL/GenBank/DDBJ databases">
        <title>Ecophysiology of the spiral-shaped methanotroph Methylospira mobilis as revealed by the complete genome sequence.</title>
        <authorList>
            <person name="Oshkin I.Y."/>
            <person name="Dedysh S.N."/>
            <person name="Miroshnikov K."/>
            <person name="Danilova O.V."/>
            <person name="Hakobyan A."/>
            <person name="Liesack W."/>
        </authorList>
    </citation>
    <scope>NUCLEOTIDE SEQUENCE [LARGE SCALE GENOMIC DNA]</scope>
    <source>
        <strain evidence="2 3">Shm1</strain>
    </source>
</reference>
<keyword evidence="3" id="KW-1185">Reference proteome</keyword>
<sequence>MVSTESMATKNGVSDAGVFSIVERSPGVFFLVGDLTFETANSVLERTSGLLGATSGAKGMIRLDLSGIKHADSAGLALMLEWRKQSSAVKRVVLFLNVPQQLQAIARVAGVDAIIHQST</sequence>
<accession>A0A5Q0BMG2</accession>
<dbReference type="PROSITE" id="PS50801">
    <property type="entry name" value="STAS"/>
    <property type="match status" value="1"/>
</dbReference>
<feature type="domain" description="STAS" evidence="1">
    <location>
        <begin position="28"/>
        <end position="119"/>
    </location>
</feature>
<gene>
    <name evidence="2" type="ORF">F6R98_12355</name>
</gene>
<dbReference type="CDD" id="cd07043">
    <property type="entry name" value="STAS_anti-anti-sigma_factors"/>
    <property type="match status" value="1"/>
</dbReference>
<name>A0A5Q0BMG2_9GAMM</name>
<dbReference type="Pfam" id="PF13466">
    <property type="entry name" value="STAS_2"/>
    <property type="match status" value="1"/>
</dbReference>
<dbReference type="AlphaFoldDB" id="A0A5Q0BMG2"/>
<evidence type="ECO:0000313" key="3">
    <source>
        <dbReference type="Proteomes" id="UP000325755"/>
    </source>
</evidence>
<evidence type="ECO:0000313" key="2">
    <source>
        <dbReference type="EMBL" id="QFY43308.1"/>
    </source>
</evidence>
<protein>
    <submittedName>
        <fullName evidence="2">STAS domain-containing protein</fullName>
    </submittedName>
</protein>
<dbReference type="InterPro" id="IPR058548">
    <property type="entry name" value="MlaB-like_STAS"/>
</dbReference>